<dbReference type="Proteomes" id="UP001307889">
    <property type="component" value="Chromosome 13"/>
</dbReference>
<dbReference type="Gene3D" id="4.10.60.10">
    <property type="entry name" value="Zinc finger, CCHC-type"/>
    <property type="match status" value="1"/>
</dbReference>
<accession>A0ABN7BEL1</accession>
<evidence type="ECO:0000259" key="3">
    <source>
        <dbReference type="PROSITE" id="PS50158"/>
    </source>
</evidence>
<dbReference type="EMBL" id="AP028921">
    <property type="protein sequence ID" value="BET02090.1"/>
    <property type="molecule type" value="Genomic_DNA"/>
</dbReference>
<feature type="region of interest" description="Disordered" evidence="2">
    <location>
        <begin position="172"/>
        <end position="197"/>
    </location>
</feature>
<evidence type="ECO:0000256" key="1">
    <source>
        <dbReference type="PROSITE-ProRule" id="PRU00047"/>
    </source>
</evidence>
<dbReference type="InterPro" id="IPR036875">
    <property type="entry name" value="Znf_CCHC_sf"/>
</dbReference>
<protein>
    <submittedName>
        <fullName evidence="4">ZnF_C2HC</fullName>
    </submittedName>
</protein>
<dbReference type="SUPFAM" id="SSF57756">
    <property type="entry name" value="Retrovirus zinc finger-like domains"/>
    <property type="match status" value="1"/>
</dbReference>
<keyword evidence="1" id="KW-0863">Zinc-finger</keyword>
<dbReference type="InterPro" id="IPR001878">
    <property type="entry name" value="Znf_CCHC"/>
</dbReference>
<dbReference type="SMART" id="SM00343">
    <property type="entry name" value="ZnF_C2HC"/>
    <property type="match status" value="2"/>
</dbReference>
<keyword evidence="1" id="KW-0479">Metal-binding</keyword>
<sequence length="447" mass="49205">MSLVTAFAGGGSKDEDEPWGQISAIEKQELRELVKFKTTLTKMISATKIQKNVSKDIKNGLPALVEVYDSLFLCREKRIKIRSDLLKSPPGPGAKRKRVAATSPKMDAGPSASNDDSCESDTNSASSTRTFIGNKPFRRPSLTDEGAEDSDGCMHETETLNPWRIQGKLNRRNRAGEQPKNGTDKFIPGRKEPQLGEENRRRIRPISRRNEAVIIPVSEGKSYAEMLKEVRGKLSSAPADVSSVRKTQKGDVLVELTSKGEGTLMLAKALKDALGESSGVRALVPQADLEIKDLDAMTEKDDVTEAVRKALPEYNGQLNVYVTKPNSREQRMAIVTLDEEAATMLLNQSRIRIGWVNCRIRSRVRVVRCFRCLGYGHQARACRGPDRTKTCFRCGSEAHLAAGCTADPTCILCKEAGQAAVDLMHIPGSRSCSVFREALAKAERQKS</sequence>
<evidence type="ECO:0000313" key="4">
    <source>
        <dbReference type="EMBL" id="BET02090.1"/>
    </source>
</evidence>
<evidence type="ECO:0000256" key="2">
    <source>
        <dbReference type="SAM" id="MobiDB-lite"/>
    </source>
</evidence>
<keyword evidence="1" id="KW-0862">Zinc</keyword>
<feature type="domain" description="CCHC-type" evidence="3">
    <location>
        <begin position="391"/>
        <end position="404"/>
    </location>
</feature>
<proteinExistence type="predicted"/>
<reference evidence="4 5" key="1">
    <citation type="submission" date="2023-09" db="EMBL/GenBank/DDBJ databases">
        <title>Nesidiocoris tenuis whole genome shotgun sequence.</title>
        <authorList>
            <person name="Shibata T."/>
            <person name="Shimoda M."/>
            <person name="Kobayashi T."/>
            <person name="Uehara T."/>
        </authorList>
    </citation>
    <scope>NUCLEOTIDE SEQUENCE [LARGE SCALE GENOMIC DNA]</scope>
    <source>
        <strain evidence="4 5">Japan</strain>
    </source>
</reference>
<feature type="compositionally biased region" description="Polar residues" evidence="2">
    <location>
        <begin position="111"/>
        <end position="131"/>
    </location>
</feature>
<organism evidence="4 5">
    <name type="scientific">Nesidiocoris tenuis</name>
    <dbReference type="NCBI Taxonomy" id="355587"/>
    <lineage>
        <taxon>Eukaryota</taxon>
        <taxon>Metazoa</taxon>
        <taxon>Ecdysozoa</taxon>
        <taxon>Arthropoda</taxon>
        <taxon>Hexapoda</taxon>
        <taxon>Insecta</taxon>
        <taxon>Pterygota</taxon>
        <taxon>Neoptera</taxon>
        <taxon>Paraneoptera</taxon>
        <taxon>Hemiptera</taxon>
        <taxon>Heteroptera</taxon>
        <taxon>Panheteroptera</taxon>
        <taxon>Cimicomorpha</taxon>
        <taxon>Miridae</taxon>
        <taxon>Dicyphina</taxon>
        <taxon>Nesidiocoris</taxon>
    </lineage>
</organism>
<evidence type="ECO:0000313" key="5">
    <source>
        <dbReference type="Proteomes" id="UP001307889"/>
    </source>
</evidence>
<feature type="region of interest" description="Disordered" evidence="2">
    <location>
        <begin position="84"/>
        <end position="155"/>
    </location>
</feature>
<keyword evidence="5" id="KW-1185">Reference proteome</keyword>
<feature type="compositionally biased region" description="Basic and acidic residues" evidence="2">
    <location>
        <begin position="187"/>
        <end position="197"/>
    </location>
</feature>
<dbReference type="PROSITE" id="PS50158">
    <property type="entry name" value="ZF_CCHC"/>
    <property type="match status" value="1"/>
</dbReference>
<name>A0ABN7BEL1_9HEMI</name>
<gene>
    <name evidence="4" type="ORF">NTJ_14908</name>
</gene>